<organism evidence="1 2">
    <name type="scientific">Vibrio scophthalmi</name>
    <dbReference type="NCBI Taxonomy" id="45658"/>
    <lineage>
        <taxon>Bacteria</taxon>
        <taxon>Pseudomonadati</taxon>
        <taxon>Pseudomonadota</taxon>
        <taxon>Gammaproteobacteria</taxon>
        <taxon>Vibrionales</taxon>
        <taxon>Vibrionaceae</taxon>
        <taxon>Vibrio</taxon>
    </lineage>
</organism>
<reference evidence="1 2" key="1">
    <citation type="submission" date="2016-07" db="EMBL/GenBank/DDBJ databases">
        <title>Genome sequencing of Vibrio scophthalmi strain VS-05, an isolated from Paralichthys olivaceus.</title>
        <authorList>
            <person name="Han H.-J."/>
        </authorList>
    </citation>
    <scope>NUCLEOTIDE SEQUENCE [LARGE SCALE GENOMIC DNA]</scope>
    <source>
        <strain evidence="1 2">VS-05</strain>
    </source>
</reference>
<gene>
    <name evidence="1" type="ORF">VSVS05_03679</name>
</gene>
<dbReference type="PATRIC" id="fig|45658.7.peg.3642"/>
<dbReference type="RefSeq" id="WP_065546453.1">
    <property type="nucleotide sequence ID" value="NZ_CP016415.1"/>
</dbReference>
<dbReference type="AlphaFoldDB" id="A0A1C7FFM2"/>
<evidence type="ECO:0000313" key="1">
    <source>
        <dbReference type="EMBL" id="ANU38716.1"/>
    </source>
</evidence>
<protein>
    <submittedName>
        <fullName evidence="1">Uncharacterized protein</fullName>
    </submittedName>
</protein>
<keyword evidence="2" id="KW-1185">Reference proteome</keyword>
<dbReference type="Proteomes" id="UP000092528">
    <property type="component" value="Chromosome 2"/>
</dbReference>
<evidence type="ECO:0000313" key="2">
    <source>
        <dbReference type="Proteomes" id="UP000092528"/>
    </source>
</evidence>
<dbReference type="EMBL" id="CP016415">
    <property type="protein sequence ID" value="ANU38716.1"/>
    <property type="molecule type" value="Genomic_DNA"/>
</dbReference>
<proteinExistence type="predicted"/>
<accession>A0A1C7FFM2</accession>
<name>A0A1C7FFM2_9VIBR</name>
<sequence>MIQQIYKQHGLLASKPNTSIFPMMSDLVLVFFPTPGIFVRDNLVVPEPFNAQPVNYYNKKSAIFDNMYVFIPAVKLEHYKGTGLAYSDSTLHFEPEFIEALVQQSPSIIEHSHSLK</sequence>